<dbReference type="OrthoDB" id="9800595at2"/>
<dbReference type="GO" id="GO:0004340">
    <property type="term" value="F:glucokinase activity"/>
    <property type="evidence" value="ECO:0007669"/>
    <property type="project" value="UniProtKB-EC"/>
</dbReference>
<dbReference type="PANTHER" id="PTHR47363">
    <property type="entry name" value="GLUCOKINASE"/>
    <property type="match status" value="1"/>
</dbReference>
<dbReference type="EMBL" id="WRXO01000003">
    <property type="protein sequence ID" value="MVT41432.1"/>
    <property type="molecule type" value="Genomic_DNA"/>
</dbReference>
<dbReference type="NCBIfam" id="TIGR00749">
    <property type="entry name" value="glk"/>
    <property type="match status" value="1"/>
</dbReference>
<dbReference type="Pfam" id="PF02685">
    <property type="entry name" value="Glucokinase"/>
    <property type="match status" value="1"/>
</dbReference>
<dbReference type="RefSeq" id="WP_157300061.1">
    <property type="nucleotide sequence ID" value="NZ_BAAAZB010000025.1"/>
</dbReference>
<protein>
    <submittedName>
        <fullName evidence="4">Glucokinase</fullName>
        <ecNumber evidence="4">2.7.1.2</ecNumber>
    </submittedName>
</protein>
<evidence type="ECO:0000256" key="1">
    <source>
        <dbReference type="ARBA" id="ARBA00022679"/>
    </source>
</evidence>
<evidence type="ECO:0000256" key="3">
    <source>
        <dbReference type="RuleBase" id="RU004046"/>
    </source>
</evidence>
<keyword evidence="5" id="KW-1185">Reference proteome</keyword>
<gene>
    <name evidence="4" type="primary">glk</name>
    <name evidence="4" type="ORF">GO495_12620</name>
</gene>
<evidence type="ECO:0000256" key="2">
    <source>
        <dbReference type="ARBA" id="ARBA00022777"/>
    </source>
</evidence>
<keyword evidence="1 4" id="KW-0808">Transferase</keyword>
<keyword evidence="2 4" id="KW-0418">Kinase</keyword>
<dbReference type="CDD" id="cd24008">
    <property type="entry name" value="ASKHA_NBD_GLK"/>
    <property type="match status" value="1"/>
</dbReference>
<dbReference type="AlphaFoldDB" id="A0A6N8JBC9"/>
<dbReference type="InterPro" id="IPR043129">
    <property type="entry name" value="ATPase_NBD"/>
</dbReference>
<sequence length="341" mass="37900">MLIPIRTGKNNWSAQQPCILLAGDIGGTKTNLASYKYDGKTFSLLKENKYRTKNYDDLGKMISDFLAGSKTPDRMCFGVAGPVLNGKVQITNVPWGIDSKQISGLYNNIPVHLINDLETTAYGLAVLEEKDIHIVHKGKHTPGNWGIIAPGTGLGEAGLYWDGKTAHPFPTEGGHCDFAPRTDPDIDMFIYLKKKFGHVSWERLLSGPGIFTIYEFLRDVKEMDVPAWLTDKMLAHDDASALISENADDVPICTETMNLFMRYLAIEAANLALKVKATAGIFIGGGIMPKNLKYLDTHTFTRWFHDFGRMRHLLEDIPVKIILNDKTALLGAAWYAVNPIE</sequence>
<dbReference type="GO" id="GO:0005536">
    <property type="term" value="F:D-glucose binding"/>
    <property type="evidence" value="ECO:0007669"/>
    <property type="project" value="InterPro"/>
</dbReference>
<reference evidence="4 5" key="1">
    <citation type="submission" date="2019-12" db="EMBL/GenBank/DDBJ databases">
        <title>The draft genomic sequence of strain Chitinophaga oryziterrae JCM 16595.</title>
        <authorList>
            <person name="Zhang X."/>
        </authorList>
    </citation>
    <scope>NUCLEOTIDE SEQUENCE [LARGE SCALE GENOMIC DNA]</scope>
    <source>
        <strain evidence="4 5">JCM 16595</strain>
    </source>
</reference>
<dbReference type="InterPro" id="IPR003836">
    <property type="entry name" value="Glucokinase"/>
</dbReference>
<evidence type="ECO:0000313" key="5">
    <source>
        <dbReference type="Proteomes" id="UP000468388"/>
    </source>
</evidence>
<dbReference type="GO" id="GO:0006096">
    <property type="term" value="P:glycolytic process"/>
    <property type="evidence" value="ECO:0007669"/>
    <property type="project" value="InterPro"/>
</dbReference>
<organism evidence="4 5">
    <name type="scientific">Chitinophaga oryziterrae</name>
    <dbReference type="NCBI Taxonomy" id="1031224"/>
    <lineage>
        <taxon>Bacteria</taxon>
        <taxon>Pseudomonadati</taxon>
        <taxon>Bacteroidota</taxon>
        <taxon>Chitinophagia</taxon>
        <taxon>Chitinophagales</taxon>
        <taxon>Chitinophagaceae</taxon>
        <taxon>Chitinophaga</taxon>
    </lineage>
</organism>
<comment type="caution">
    <text evidence="4">The sequence shown here is derived from an EMBL/GenBank/DDBJ whole genome shotgun (WGS) entry which is preliminary data.</text>
</comment>
<dbReference type="GO" id="GO:0005524">
    <property type="term" value="F:ATP binding"/>
    <property type="evidence" value="ECO:0007669"/>
    <property type="project" value="InterPro"/>
</dbReference>
<dbReference type="SUPFAM" id="SSF53067">
    <property type="entry name" value="Actin-like ATPase domain"/>
    <property type="match status" value="1"/>
</dbReference>
<dbReference type="Proteomes" id="UP000468388">
    <property type="component" value="Unassembled WGS sequence"/>
</dbReference>
<dbReference type="EC" id="2.7.1.2" evidence="4"/>
<dbReference type="Gene3D" id="3.30.420.40">
    <property type="match status" value="1"/>
</dbReference>
<dbReference type="Gene3D" id="3.40.367.20">
    <property type="match status" value="1"/>
</dbReference>
<proteinExistence type="inferred from homology"/>
<accession>A0A6N8JBC9</accession>
<comment type="similarity">
    <text evidence="3">Belongs to the bacterial glucokinase family.</text>
</comment>
<name>A0A6N8JBC9_9BACT</name>
<dbReference type="PANTHER" id="PTHR47363:SF1">
    <property type="entry name" value="GLUCOKINASE"/>
    <property type="match status" value="1"/>
</dbReference>
<evidence type="ECO:0000313" key="4">
    <source>
        <dbReference type="EMBL" id="MVT41432.1"/>
    </source>
</evidence>